<feature type="region of interest" description="Disordered" evidence="2">
    <location>
        <begin position="1"/>
        <end position="83"/>
    </location>
</feature>
<organism evidence="3 4">
    <name type="scientific">Phyllosticta citrichinensis</name>
    <dbReference type="NCBI Taxonomy" id="1130410"/>
    <lineage>
        <taxon>Eukaryota</taxon>
        <taxon>Fungi</taxon>
        <taxon>Dikarya</taxon>
        <taxon>Ascomycota</taxon>
        <taxon>Pezizomycotina</taxon>
        <taxon>Dothideomycetes</taxon>
        <taxon>Dothideomycetes incertae sedis</taxon>
        <taxon>Botryosphaeriales</taxon>
        <taxon>Phyllostictaceae</taxon>
        <taxon>Phyllosticta</taxon>
    </lineage>
</organism>
<evidence type="ECO:0000256" key="1">
    <source>
        <dbReference type="SAM" id="Coils"/>
    </source>
</evidence>
<evidence type="ECO:0000256" key="2">
    <source>
        <dbReference type="SAM" id="MobiDB-lite"/>
    </source>
</evidence>
<accession>A0ABR1Y5T9</accession>
<keyword evidence="1" id="KW-0175">Coiled coil</keyword>
<feature type="compositionally biased region" description="Basic and acidic residues" evidence="2">
    <location>
        <begin position="29"/>
        <end position="41"/>
    </location>
</feature>
<name>A0ABR1Y5T9_9PEZI</name>
<feature type="region of interest" description="Disordered" evidence="2">
    <location>
        <begin position="97"/>
        <end position="131"/>
    </location>
</feature>
<feature type="coiled-coil region" evidence="1">
    <location>
        <begin position="137"/>
        <end position="171"/>
    </location>
</feature>
<feature type="compositionally biased region" description="Low complexity" evidence="2">
    <location>
        <begin position="50"/>
        <end position="79"/>
    </location>
</feature>
<reference evidence="3 4" key="1">
    <citation type="journal article" date="2022" name="G3 (Bethesda)">
        <title>Enemy or ally: a genomic approach to elucidate the lifestyle of Phyllosticta citrichinaensis.</title>
        <authorList>
            <person name="Buijs V.A."/>
            <person name="Groenewald J.Z."/>
            <person name="Haridas S."/>
            <person name="LaButti K.M."/>
            <person name="Lipzen A."/>
            <person name="Martin F.M."/>
            <person name="Barry K."/>
            <person name="Grigoriev I.V."/>
            <person name="Crous P.W."/>
            <person name="Seidl M.F."/>
        </authorList>
    </citation>
    <scope>NUCLEOTIDE SEQUENCE [LARGE SCALE GENOMIC DNA]</scope>
    <source>
        <strain evidence="3 4">CBS 129764</strain>
    </source>
</reference>
<feature type="compositionally biased region" description="Low complexity" evidence="2">
    <location>
        <begin position="99"/>
        <end position="110"/>
    </location>
</feature>
<feature type="compositionally biased region" description="Polar residues" evidence="2">
    <location>
        <begin position="18"/>
        <end position="27"/>
    </location>
</feature>
<gene>
    <name evidence="3" type="ORF">IWX90DRAFT_8472</name>
</gene>
<feature type="compositionally biased region" description="Polar residues" evidence="2">
    <location>
        <begin position="111"/>
        <end position="127"/>
    </location>
</feature>
<proteinExistence type="predicted"/>
<evidence type="ECO:0000313" key="3">
    <source>
        <dbReference type="EMBL" id="KAK8177101.1"/>
    </source>
</evidence>
<comment type="caution">
    <text evidence="3">The sequence shown here is derived from an EMBL/GenBank/DDBJ whole genome shotgun (WGS) entry which is preliminary data.</text>
</comment>
<sequence>MSPPKQCVNGCGPAPHSPSDSPLTNGVNGHDEDRFQFHDMQEELLAMRQSNTPGRTSPSTPGRPRTPSNSSPSNGVNGHNGDRFEFRDLHEALRAMRQSNSPGPNSPSTPRQSRPLTPLQTQTQAASPLSRARARFRKQLEDRCEGLCQDLAFLQEELRKARKNLVDAYKMLDDMDDDDRFLEGQPHFIAVHNRLVLACSRLEDMQPRLRNDIRVKEERLAVATRDLECFETHTPGERFDDGTDQDELSVEGSEEAVDETLRDFFTGPRSECIPSSTPTLILISSRSPALSARPAVSEFTRKEARALAQRQATN</sequence>
<protein>
    <submittedName>
        <fullName evidence="3">Uncharacterized protein</fullName>
    </submittedName>
</protein>
<dbReference type="Proteomes" id="UP001456524">
    <property type="component" value="Unassembled WGS sequence"/>
</dbReference>
<dbReference type="EMBL" id="JBBWUH010000001">
    <property type="protein sequence ID" value="KAK8177101.1"/>
    <property type="molecule type" value="Genomic_DNA"/>
</dbReference>
<keyword evidence="4" id="KW-1185">Reference proteome</keyword>
<evidence type="ECO:0000313" key="4">
    <source>
        <dbReference type="Proteomes" id="UP001456524"/>
    </source>
</evidence>